<evidence type="ECO:0000313" key="4">
    <source>
        <dbReference type="Proteomes" id="UP000315003"/>
    </source>
</evidence>
<dbReference type="EMBL" id="CP036272">
    <property type="protein sequence ID" value="QDT62555.1"/>
    <property type="molecule type" value="Genomic_DNA"/>
</dbReference>
<name>A0A517T2E3_9BACT</name>
<reference evidence="3 4" key="1">
    <citation type="submission" date="2019-02" db="EMBL/GenBank/DDBJ databases">
        <title>Deep-cultivation of Planctomycetes and their phenomic and genomic characterization uncovers novel biology.</title>
        <authorList>
            <person name="Wiegand S."/>
            <person name="Jogler M."/>
            <person name="Boedeker C."/>
            <person name="Pinto D."/>
            <person name="Vollmers J."/>
            <person name="Rivas-Marin E."/>
            <person name="Kohn T."/>
            <person name="Peeters S.H."/>
            <person name="Heuer A."/>
            <person name="Rast P."/>
            <person name="Oberbeckmann S."/>
            <person name="Bunk B."/>
            <person name="Jeske O."/>
            <person name="Meyerdierks A."/>
            <person name="Storesund J.E."/>
            <person name="Kallscheuer N."/>
            <person name="Luecker S."/>
            <person name="Lage O.M."/>
            <person name="Pohl T."/>
            <person name="Merkel B.J."/>
            <person name="Hornburger P."/>
            <person name="Mueller R.-W."/>
            <person name="Bruemmer F."/>
            <person name="Labrenz M."/>
            <person name="Spormann A.M."/>
            <person name="Op den Camp H."/>
            <person name="Overmann J."/>
            <person name="Amann R."/>
            <person name="Jetten M.S.M."/>
            <person name="Mascher T."/>
            <person name="Medema M.H."/>
            <person name="Devos D.P."/>
            <person name="Kaster A.-K."/>
            <person name="Ovreas L."/>
            <person name="Rohde M."/>
            <person name="Galperin M.Y."/>
            <person name="Jogler C."/>
        </authorList>
    </citation>
    <scope>NUCLEOTIDE SEQUENCE [LARGE SCALE GENOMIC DNA]</scope>
    <source>
        <strain evidence="3 4">SV_7m_r</strain>
    </source>
</reference>
<dbReference type="Proteomes" id="UP000315003">
    <property type="component" value="Chromosome"/>
</dbReference>
<feature type="compositionally biased region" description="Basic residues" evidence="1">
    <location>
        <begin position="332"/>
        <end position="342"/>
    </location>
</feature>
<dbReference type="Pfam" id="PF06283">
    <property type="entry name" value="ThuA"/>
    <property type="match status" value="1"/>
</dbReference>
<accession>A0A517T2E3</accession>
<sequence>MATPTLGCFINPAIQITMLPSHRLTMLTRVFLFLILGSSICQAQHTWQKPKPLIPRSKVEQIIGRVEQSEPSKDRRIVWVWGYDKPHQPGAHDYLRVRDLMTGLLAKVPRFTIEHAYLFPSQEQFENADLVVMYLHLPQLTTRQYSMFRSYLQRGGGVVAIHETAIMRPSSEGKKLAECLGMAWDEGRSQWGAIFEDITIDNAHPIFKGFPNKLSIVDEFYWDLHRMDGVNVLGTVRTGPPKRSSARVPESMLSKSRSPMFWTLESGAGRVFGTTLGHNTFSYYDPELRIVLFRAMAWAMKESADPLMPLVCEGITNQQNRVGTTDDMRDWKGKRRAPPSGD</sequence>
<feature type="domain" description="ThuA-like" evidence="2">
    <location>
        <begin position="119"/>
        <end position="299"/>
    </location>
</feature>
<gene>
    <name evidence="3" type="ORF">SV7mr_51050</name>
</gene>
<dbReference type="InterPro" id="IPR029010">
    <property type="entry name" value="ThuA-like"/>
</dbReference>
<protein>
    <submittedName>
        <fullName evidence="3">Trehalose utilization</fullName>
    </submittedName>
</protein>
<dbReference type="Gene3D" id="3.40.50.880">
    <property type="match status" value="1"/>
</dbReference>
<evidence type="ECO:0000313" key="3">
    <source>
        <dbReference type="EMBL" id="QDT62555.1"/>
    </source>
</evidence>
<dbReference type="InterPro" id="IPR029062">
    <property type="entry name" value="Class_I_gatase-like"/>
</dbReference>
<dbReference type="PANTHER" id="PTHR40469:SF2">
    <property type="entry name" value="GALACTOSE-BINDING DOMAIN-LIKE SUPERFAMILY PROTEIN"/>
    <property type="match status" value="1"/>
</dbReference>
<organism evidence="3 4">
    <name type="scientific">Stieleria bergensis</name>
    <dbReference type="NCBI Taxonomy" id="2528025"/>
    <lineage>
        <taxon>Bacteria</taxon>
        <taxon>Pseudomonadati</taxon>
        <taxon>Planctomycetota</taxon>
        <taxon>Planctomycetia</taxon>
        <taxon>Pirellulales</taxon>
        <taxon>Pirellulaceae</taxon>
        <taxon>Stieleria</taxon>
    </lineage>
</organism>
<evidence type="ECO:0000259" key="2">
    <source>
        <dbReference type="Pfam" id="PF06283"/>
    </source>
</evidence>
<evidence type="ECO:0000256" key="1">
    <source>
        <dbReference type="SAM" id="MobiDB-lite"/>
    </source>
</evidence>
<dbReference type="SUPFAM" id="SSF52317">
    <property type="entry name" value="Class I glutamine amidotransferase-like"/>
    <property type="match status" value="1"/>
</dbReference>
<keyword evidence="4" id="KW-1185">Reference proteome</keyword>
<dbReference type="AlphaFoldDB" id="A0A517T2E3"/>
<dbReference type="PANTHER" id="PTHR40469">
    <property type="entry name" value="SECRETED GLYCOSYL HYDROLASE"/>
    <property type="match status" value="1"/>
</dbReference>
<feature type="region of interest" description="Disordered" evidence="1">
    <location>
        <begin position="321"/>
        <end position="342"/>
    </location>
</feature>
<proteinExistence type="predicted"/>